<dbReference type="EMBL" id="BOOC01000008">
    <property type="protein sequence ID" value="GIH39449.1"/>
    <property type="molecule type" value="Genomic_DNA"/>
</dbReference>
<comment type="similarity">
    <text evidence="1">In the C-terminal section; belongs to the class-I pyridoxal-phosphate-dependent aminotransferase family.</text>
</comment>
<name>A0ABQ4FXD7_9ACTN</name>
<feature type="domain" description="HTH gntR-type" evidence="7">
    <location>
        <begin position="23"/>
        <end position="91"/>
    </location>
</feature>
<evidence type="ECO:0000256" key="1">
    <source>
        <dbReference type="ARBA" id="ARBA00005384"/>
    </source>
</evidence>
<evidence type="ECO:0000313" key="9">
    <source>
        <dbReference type="Proteomes" id="UP000603904"/>
    </source>
</evidence>
<organism evidence="8 9">
    <name type="scientific">Microbispora corallina</name>
    <dbReference type="NCBI Taxonomy" id="83302"/>
    <lineage>
        <taxon>Bacteria</taxon>
        <taxon>Bacillati</taxon>
        <taxon>Actinomycetota</taxon>
        <taxon>Actinomycetes</taxon>
        <taxon>Streptosporangiales</taxon>
        <taxon>Streptosporangiaceae</taxon>
        <taxon>Microbispora</taxon>
    </lineage>
</organism>
<reference evidence="8 9" key="1">
    <citation type="submission" date="2021-01" db="EMBL/GenBank/DDBJ databases">
        <title>Whole genome shotgun sequence of Microbispora corallina NBRC 16416.</title>
        <authorList>
            <person name="Komaki H."/>
            <person name="Tamura T."/>
        </authorList>
    </citation>
    <scope>NUCLEOTIDE SEQUENCE [LARGE SCALE GENOMIC DNA]</scope>
    <source>
        <strain evidence="8 9">NBRC 16416</strain>
    </source>
</reference>
<dbReference type="SUPFAM" id="SSF53383">
    <property type="entry name" value="PLP-dependent transferases"/>
    <property type="match status" value="1"/>
</dbReference>
<evidence type="ECO:0000256" key="4">
    <source>
        <dbReference type="ARBA" id="ARBA00023125"/>
    </source>
</evidence>
<dbReference type="InterPro" id="IPR015424">
    <property type="entry name" value="PyrdxlP-dep_Trfase"/>
</dbReference>
<dbReference type="PROSITE" id="PS50949">
    <property type="entry name" value="HTH_GNTR"/>
    <property type="match status" value="1"/>
</dbReference>
<dbReference type="InterPro" id="IPR004839">
    <property type="entry name" value="Aminotransferase_I/II_large"/>
</dbReference>
<keyword evidence="4" id="KW-0238">DNA-binding</keyword>
<keyword evidence="5" id="KW-0804">Transcription</keyword>
<evidence type="ECO:0000256" key="3">
    <source>
        <dbReference type="ARBA" id="ARBA00023015"/>
    </source>
</evidence>
<evidence type="ECO:0000259" key="7">
    <source>
        <dbReference type="PROSITE" id="PS50949"/>
    </source>
</evidence>
<evidence type="ECO:0000256" key="6">
    <source>
        <dbReference type="SAM" id="MobiDB-lite"/>
    </source>
</evidence>
<dbReference type="InterPro" id="IPR015421">
    <property type="entry name" value="PyrdxlP-dep_Trfase_major"/>
</dbReference>
<gene>
    <name evidence="8" type="ORF">Mco01_24490</name>
</gene>
<dbReference type="InterPro" id="IPR000524">
    <property type="entry name" value="Tscrpt_reg_HTH_GntR"/>
</dbReference>
<dbReference type="Pfam" id="PF00392">
    <property type="entry name" value="GntR"/>
    <property type="match status" value="1"/>
</dbReference>
<dbReference type="Proteomes" id="UP000603904">
    <property type="component" value="Unassembled WGS sequence"/>
</dbReference>
<dbReference type="CDD" id="cd07377">
    <property type="entry name" value="WHTH_GntR"/>
    <property type="match status" value="1"/>
</dbReference>
<dbReference type="SUPFAM" id="SSF46785">
    <property type="entry name" value="Winged helix' DNA-binding domain"/>
    <property type="match status" value="1"/>
</dbReference>
<accession>A0ABQ4FXD7</accession>
<dbReference type="Gene3D" id="1.10.10.10">
    <property type="entry name" value="Winged helix-like DNA-binding domain superfamily/Winged helix DNA-binding domain"/>
    <property type="match status" value="1"/>
</dbReference>
<dbReference type="PANTHER" id="PTHR46577">
    <property type="entry name" value="HTH-TYPE TRANSCRIPTIONAL REGULATORY PROTEIN GABR"/>
    <property type="match status" value="1"/>
</dbReference>
<dbReference type="PANTHER" id="PTHR46577:SF1">
    <property type="entry name" value="HTH-TYPE TRANSCRIPTIONAL REGULATORY PROTEIN GABR"/>
    <property type="match status" value="1"/>
</dbReference>
<dbReference type="InterPro" id="IPR036390">
    <property type="entry name" value="WH_DNA-bd_sf"/>
</dbReference>
<evidence type="ECO:0000256" key="5">
    <source>
        <dbReference type="ARBA" id="ARBA00023163"/>
    </source>
</evidence>
<dbReference type="Gene3D" id="3.40.640.10">
    <property type="entry name" value="Type I PLP-dependent aspartate aminotransferase-like (Major domain)"/>
    <property type="match status" value="1"/>
</dbReference>
<protein>
    <submittedName>
        <fullName evidence="8">GntR family transcriptional regulator</fullName>
    </submittedName>
</protein>
<sequence length="475" mass="50854">MPDMGTTSGVELLLPIEPPQPGRPRRVQLESALRDAVRTGRLAAGQRLPASRVLAGDLGVSRRLVVEVYTQLTAEGYLVSRPGSGTCVSDLPLPPAANAPAARRSPEPSARWDMRPGIPTLSAFPRHLWRRAWTAALGAAADSDLAYPDSAGHPRLRQVLAAYLGRVRGVDADAQRLLICAGFTQGLHLLAHTLRARGARTVALEDPGLPHRAPILHQAGLAVVPVSVDGDGILVDRLPEQGVDAVLTTPAHQFPTGAVMAPARREALLAWAGRCGAIVVEDDYDGEFRFDRRAVGCLQGRAPDRVVYLGSTSKTLAPALRLGWMVSPAELHTELLLSKFLADHGSPTLDQLALAHLVETGDYDRHIRAARARYRTARQALEQAITRHDVPLRLAGTPAGVQTLATQLDGTHPDQLTARARAVGIAFDSITRYQLTPDADPLGVVIGYGNITPHAIDEAIALLATITNGQHRSAR</sequence>
<proteinExistence type="inferred from homology"/>
<dbReference type="Pfam" id="PF00155">
    <property type="entry name" value="Aminotran_1_2"/>
    <property type="match status" value="1"/>
</dbReference>
<comment type="caution">
    <text evidence="8">The sequence shown here is derived from an EMBL/GenBank/DDBJ whole genome shotgun (WGS) entry which is preliminary data.</text>
</comment>
<keyword evidence="2" id="KW-0663">Pyridoxal phosphate</keyword>
<dbReference type="InterPro" id="IPR036388">
    <property type="entry name" value="WH-like_DNA-bd_sf"/>
</dbReference>
<keyword evidence="9" id="KW-1185">Reference proteome</keyword>
<dbReference type="InterPro" id="IPR051446">
    <property type="entry name" value="HTH_trans_reg/aminotransferase"/>
</dbReference>
<evidence type="ECO:0000256" key="2">
    <source>
        <dbReference type="ARBA" id="ARBA00022898"/>
    </source>
</evidence>
<keyword evidence="3" id="KW-0805">Transcription regulation</keyword>
<evidence type="ECO:0000313" key="8">
    <source>
        <dbReference type="EMBL" id="GIH39449.1"/>
    </source>
</evidence>
<dbReference type="SMART" id="SM00345">
    <property type="entry name" value="HTH_GNTR"/>
    <property type="match status" value="1"/>
</dbReference>
<dbReference type="CDD" id="cd00609">
    <property type="entry name" value="AAT_like"/>
    <property type="match status" value="1"/>
</dbReference>
<feature type="region of interest" description="Disordered" evidence="6">
    <location>
        <begin position="1"/>
        <end position="23"/>
    </location>
</feature>